<dbReference type="EMBL" id="CM003536">
    <property type="protein sequence ID" value="RCV40455.1"/>
    <property type="molecule type" value="Genomic_DNA"/>
</dbReference>
<gene>
    <name evidence="1" type="ORF">SETIT_9G055200v2</name>
</gene>
<proteinExistence type="predicted"/>
<name>A0A368SDD3_SETIT</name>
<protein>
    <submittedName>
        <fullName evidence="1">Uncharacterized protein</fullName>
    </submittedName>
</protein>
<evidence type="ECO:0000313" key="1">
    <source>
        <dbReference type="EMBL" id="RCV40455.1"/>
    </source>
</evidence>
<dbReference type="AlphaFoldDB" id="A0A368SDD3"/>
<accession>A0A368SDD3</accession>
<organism evidence="1">
    <name type="scientific">Setaria italica</name>
    <name type="common">Foxtail millet</name>
    <name type="synonym">Panicum italicum</name>
    <dbReference type="NCBI Taxonomy" id="4555"/>
    <lineage>
        <taxon>Eukaryota</taxon>
        <taxon>Viridiplantae</taxon>
        <taxon>Streptophyta</taxon>
        <taxon>Embryophyta</taxon>
        <taxon>Tracheophyta</taxon>
        <taxon>Spermatophyta</taxon>
        <taxon>Magnoliopsida</taxon>
        <taxon>Liliopsida</taxon>
        <taxon>Poales</taxon>
        <taxon>Poaceae</taxon>
        <taxon>PACMAD clade</taxon>
        <taxon>Panicoideae</taxon>
        <taxon>Panicodae</taxon>
        <taxon>Paniceae</taxon>
        <taxon>Cenchrinae</taxon>
        <taxon>Setaria</taxon>
    </lineage>
</organism>
<reference evidence="1" key="1">
    <citation type="journal article" date="2012" name="Nat. Biotechnol.">
        <title>Reference genome sequence of the model plant Setaria.</title>
        <authorList>
            <person name="Bennetzen J.L."/>
            <person name="Schmutz J."/>
            <person name="Wang H."/>
            <person name="Percifield R."/>
            <person name="Hawkins J."/>
            <person name="Pontaroli A.C."/>
            <person name="Estep M."/>
            <person name="Feng L."/>
            <person name="Vaughn J.N."/>
            <person name="Grimwood J."/>
            <person name="Jenkins J."/>
            <person name="Barry K."/>
            <person name="Lindquist E."/>
            <person name="Hellsten U."/>
            <person name="Deshpande S."/>
            <person name="Wang X."/>
            <person name="Wu X."/>
            <person name="Mitros T."/>
            <person name="Triplett J."/>
            <person name="Yang X."/>
            <person name="Ye C.Y."/>
            <person name="Mauro-Herrera M."/>
            <person name="Wang L."/>
            <person name="Li P."/>
            <person name="Sharma M."/>
            <person name="Sharma R."/>
            <person name="Ronald P.C."/>
            <person name="Panaud O."/>
            <person name="Kellogg E.A."/>
            <person name="Brutnell T.P."/>
            <person name="Doust A.N."/>
            <person name="Tuskan G.A."/>
            <person name="Rokhsar D."/>
            <person name="Devos K.M."/>
        </authorList>
    </citation>
    <scope>NUCLEOTIDE SEQUENCE [LARGE SCALE GENOMIC DNA]</scope>
    <source>
        <strain evidence="1">Yugu1</strain>
    </source>
</reference>
<sequence>MHKFHAHAKLRQRRTVRRAMAHPGRAYVIDPAGPLVPRSGRHAPGSARPPILAIRPFRWRLREPNLLLLILEQVRGLVCWQLWKRRNGLVFGDDGRSMLPQKLQTCREEVRNWSCS</sequence>
<reference evidence="1" key="2">
    <citation type="submission" date="2015-07" db="EMBL/GenBank/DDBJ databases">
        <authorList>
            <person name="Noorani M."/>
        </authorList>
    </citation>
    <scope>NUCLEOTIDE SEQUENCE</scope>
    <source>
        <strain evidence="1">Yugu1</strain>
    </source>
</reference>